<comment type="caution">
    <text evidence="2">The sequence shown here is derived from an EMBL/GenBank/DDBJ whole genome shotgun (WGS) entry which is preliminary data.</text>
</comment>
<dbReference type="InterPro" id="IPR007278">
    <property type="entry name" value="DUF397"/>
</dbReference>
<dbReference type="AlphaFoldDB" id="A0A5D0NWS2"/>
<evidence type="ECO:0000259" key="1">
    <source>
        <dbReference type="Pfam" id="PF04149"/>
    </source>
</evidence>
<dbReference type="STRING" id="1220554.GCA_001552135_02169"/>
<reference evidence="2 3" key="1">
    <citation type="submission" date="2019-08" db="EMBL/GenBank/DDBJ databases">
        <title>Actinomadura sp. nov. CYP1-5 isolated from mountain soil.</title>
        <authorList>
            <person name="Songsumanus A."/>
            <person name="Kuncharoen N."/>
            <person name="Kudo T."/>
            <person name="Yuki M."/>
            <person name="Igarashi Y."/>
            <person name="Tanasupawat S."/>
        </authorList>
    </citation>
    <scope>NUCLEOTIDE SEQUENCE [LARGE SCALE GENOMIC DNA]</scope>
    <source>
        <strain evidence="2 3">JCM 14158</strain>
    </source>
</reference>
<gene>
    <name evidence="2" type="ORF">FXF69_04320</name>
</gene>
<protein>
    <submittedName>
        <fullName evidence="2">DUF397 domain-containing protein</fullName>
    </submittedName>
</protein>
<evidence type="ECO:0000313" key="3">
    <source>
        <dbReference type="Proteomes" id="UP000323380"/>
    </source>
</evidence>
<organism evidence="2 3">
    <name type="scientific">Actinomadura chibensis</name>
    <dbReference type="NCBI Taxonomy" id="392828"/>
    <lineage>
        <taxon>Bacteria</taxon>
        <taxon>Bacillati</taxon>
        <taxon>Actinomycetota</taxon>
        <taxon>Actinomycetes</taxon>
        <taxon>Streptosporangiales</taxon>
        <taxon>Thermomonosporaceae</taxon>
        <taxon>Actinomadura</taxon>
    </lineage>
</organism>
<accession>A0A5D0NWS2</accession>
<dbReference type="Proteomes" id="UP000323380">
    <property type="component" value="Unassembled WGS sequence"/>
</dbReference>
<name>A0A5D0NWS2_9ACTN</name>
<dbReference type="EMBL" id="VSFG01000001">
    <property type="protein sequence ID" value="TYB48431.1"/>
    <property type="molecule type" value="Genomic_DNA"/>
</dbReference>
<sequence>MIMSQANWRKSSRSSQYGGECVEVAHVASSVAVRDSKDPDGARLEFDATSWRAFMRGVKSSEFDLES</sequence>
<keyword evidence="3" id="KW-1185">Reference proteome</keyword>
<dbReference type="RefSeq" id="WP_067888771.1">
    <property type="nucleotide sequence ID" value="NZ_VSFG01000001.1"/>
</dbReference>
<feature type="domain" description="DUF397" evidence="1">
    <location>
        <begin position="6"/>
        <end position="59"/>
    </location>
</feature>
<evidence type="ECO:0000313" key="2">
    <source>
        <dbReference type="EMBL" id="TYB48431.1"/>
    </source>
</evidence>
<proteinExistence type="predicted"/>
<dbReference type="Pfam" id="PF04149">
    <property type="entry name" value="DUF397"/>
    <property type="match status" value="1"/>
</dbReference>